<evidence type="ECO:0000313" key="14">
    <source>
        <dbReference type="EMBL" id="AZS30059.1"/>
    </source>
</evidence>
<dbReference type="InterPro" id="IPR037066">
    <property type="entry name" value="Plug_dom_sf"/>
</dbReference>
<dbReference type="GO" id="GO:0044718">
    <property type="term" value="P:siderophore transmembrane transport"/>
    <property type="evidence" value="ECO:0007669"/>
    <property type="project" value="TreeGrafter"/>
</dbReference>
<feature type="domain" description="TonB-dependent receptor plug" evidence="13">
    <location>
        <begin position="45"/>
        <end position="142"/>
    </location>
</feature>
<dbReference type="InterPro" id="IPR000531">
    <property type="entry name" value="Beta-barrel_TonB"/>
</dbReference>
<dbReference type="RefSeq" id="WP_106480780.1">
    <property type="nucleotide sequence ID" value="NZ_CP032819.1"/>
</dbReference>
<dbReference type="Pfam" id="PF07715">
    <property type="entry name" value="Plug"/>
    <property type="match status" value="1"/>
</dbReference>
<keyword evidence="6 11" id="KW-0798">TonB box</keyword>
<comment type="similarity">
    <text evidence="10 11">Belongs to the TonB-dependent receptor family.</text>
</comment>
<keyword evidence="3 10" id="KW-1134">Transmembrane beta strand</keyword>
<feature type="domain" description="TonB-dependent receptor-like beta-barrel" evidence="12">
    <location>
        <begin position="220"/>
        <end position="643"/>
    </location>
</feature>
<sequence>MKLITLIVLILLCFEGGNFLRAQNVDSTKMYHIDEVDVSAPRVRKEVIPVQVMEGKVLERLSVHSVADALRYFSGVQIKDYGGIGGLKTVNIRAMGTQHVGVFYDGIELGNAQNGTVDLGRFSLDNMETITLYNGQRSAIFQPAKDFGSAGSIYMTTRVPRFLGNKKHNGKFTFKTGSFGLLNPALLWESRLSDRISASFSSEYMYTTGKYKFSYRKKNGYDTTEIRRNGDVYALRAEYGMFGKMNSGDWKAKIYFYDSERGYPGASVREEPGKFKHQDRQWDTNLFLQGSFQKHFSFYSLLLNGKYAYDYLHYLSDPRLDVSTMYVNNHFRQHEIYFSSAHMFTLFPFWNVNISVDFQWNKLNADLVDFVYPKRYTVLTAVATALHFERFKLQASLLGTFVHERTKVENGAADDMREYTPTLVASWQPFQTGSFNVRAFYKRIFRMPTLNDLYYTFIGNIYLKPEYTNQYDMGVTYVKTFDKGVLEHFELQADVYYNEVSDKIIAMPTSNQFRWTMINLGEVEIRGVDVALQGCWRFGQDWLLDTRVNYTYQKAQDFTKRESHFYGDQIPYIPWHSGSLILNGTYRSWFVNYSFIYTGKRYEASANIPENRAKEWYTSDFSLSKNFSWRKTAIRLTAEINNIFNQQYEVVQCYPMPGTNVKFIVNVTI</sequence>
<organism evidence="14 15">
    <name type="scientific">Butyricimonas faecalis</name>
    <dbReference type="NCBI Taxonomy" id="2093856"/>
    <lineage>
        <taxon>Bacteria</taxon>
        <taxon>Pseudomonadati</taxon>
        <taxon>Bacteroidota</taxon>
        <taxon>Bacteroidia</taxon>
        <taxon>Bacteroidales</taxon>
        <taxon>Odoribacteraceae</taxon>
        <taxon>Butyricimonas</taxon>
    </lineage>
</organism>
<evidence type="ECO:0000256" key="1">
    <source>
        <dbReference type="ARBA" id="ARBA00004571"/>
    </source>
</evidence>
<dbReference type="EMBL" id="CP032819">
    <property type="protein sequence ID" value="AZS30059.1"/>
    <property type="molecule type" value="Genomic_DNA"/>
</dbReference>
<keyword evidence="8 14" id="KW-0675">Receptor</keyword>
<protein>
    <submittedName>
        <fullName evidence="14">TonB-dependent receptor</fullName>
    </submittedName>
</protein>
<dbReference type="AlphaFoldDB" id="A0A3Q9IPY4"/>
<keyword evidence="2 10" id="KW-0813">Transport</keyword>
<dbReference type="Gene3D" id="2.170.130.10">
    <property type="entry name" value="TonB-dependent receptor, plug domain"/>
    <property type="match status" value="1"/>
</dbReference>
<evidence type="ECO:0000256" key="8">
    <source>
        <dbReference type="ARBA" id="ARBA00023170"/>
    </source>
</evidence>
<evidence type="ECO:0000256" key="5">
    <source>
        <dbReference type="ARBA" id="ARBA00022729"/>
    </source>
</evidence>
<evidence type="ECO:0000256" key="11">
    <source>
        <dbReference type="RuleBase" id="RU003357"/>
    </source>
</evidence>
<evidence type="ECO:0000256" key="7">
    <source>
        <dbReference type="ARBA" id="ARBA00023136"/>
    </source>
</evidence>
<evidence type="ECO:0000256" key="3">
    <source>
        <dbReference type="ARBA" id="ARBA00022452"/>
    </source>
</evidence>
<dbReference type="Pfam" id="PF00593">
    <property type="entry name" value="TonB_dep_Rec_b-barrel"/>
    <property type="match status" value="1"/>
</dbReference>
<dbReference type="KEGG" id="buy:D8S85_11215"/>
<dbReference type="SUPFAM" id="SSF56935">
    <property type="entry name" value="Porins"/>
    <property type="match status" value="1"/>
</dbReference>
<dbReference type="InterPro" id="IPR012910">
    <property type="entry name" value="Plug_dom"/>
</dbReference>
<keyword evidence="9 10" id="KW-0998">Cell outer membrane</keyword>
<evidence type="ECO:0000256" key="4">
    <source>
        <dbReference type="ARBA" id="ARBA00022692"/>
    </source>
</evidence>
<dbReference type="OrthoDB" id="9762903at2"/>
<accession>A0A3Q9IPY4</accession>
<evidence type="ECO:0000259" key="12">
    <source>
        <dbReference type="Pfam" id="PF00593"/>
    </source>
</evidence>
<evidence type="ECO:0000256" key="6">
    <source>
        <dbReference type="ARBA" id="ARBA00023077"/>
    </source>
</evidence>
<keyword evidence="5" id="KW-0732">Signal</keyword>
<dbReference type="InterPro" id="IPR036942">
    <property type="entry name" value="Beta-barrel_TonB_sf"/>
</dbReference>
<reference evidence="14 15" key="1">
    <citation type="submission" date="2018-10" db="EMBL/GenBank/DDBJ databases">
        <title>Butyricimonas faecalis sp. nov., isolated from human faeces and emended description of the genus Butyricimonas.</title>
        <authorList>
            <person name="Le Roy T."/>
            <person name="Van der Smissen P."/>
            <person name="Paquot A."/>
            <person name="Delzenne N."/>
            <person name="Muccioli G."/>
            <person name="Collet J.-F."/>
            <person name="Cani P.D."/>
        </authorList>
    </citation>
    <scope>NUCLEOTIDE SEQUENCE [LARGE SCALE GENOMIC DNA]</scope>
    <source>
        <strain evidence="14 15">H184</strain>
    </source>
</reference>
<dbReference type="Gene3D" id="2.40.170.20">
    <property type="entry name" value="TonB-dependent receptor, beta-barrel domain"/>
    <property type="match status" value="1"/>
</dbReference>
<evidence type="ECO:0000313" key="15">
    <source>
        <dbReference type="Proteomes" id="UP000270673"/>
    </source>
</evidence>
<dbReference type="Proteomes" id="UP000270673">
    <property type="component" value="Chromosome"/>
</dbReference>
<proteinExistence type="inferred from homology"/>
<dbReference type="InterPro" id="IPR039426">
    <property type="entry name" value="TonB-dep_rcpt-like"/>
</dbReference>
<dbReference type="GO" id="GO:0009279">
    <property type="term" value="C:cell outer membrane"/>
    <property type="evidence" value="ECO:0007669"/>
    <property type="project" value="UniProtKB-SubCell"/>
</dbReference>
<dbReference type="PROSITE" id="PS52016">
    <property type="entry name" value="TONB_DEPENDENT_REC_3"/>
    <property type="match status" value="1"/>
</dbReference>
<keyword evidence="7 10" id="KW-0472">Membrane</keyword>
<gene>
    <name evidence="14" type="ORF">D8S85_11215</name>
</gene>
<dbReference type="PANTHER" id="PTHR30069:SF29">
    <property type="entry name" value="HEMOGLOBIN AND HEMOGLOBIN-HAPTOGLOBIN-BINDING PROTEIN 1-RELATED"/>
    <property type="match status" value="1"/>
</dbReference>
<evidence type="ECO:0000256" key="2">
    <source>
        <dbReference type="ARBA" id="ARBA00022448"/>
    </source>
</evidence>
<dbReference type="GO" id="GO:0015344">
    <property type="term" value="F:siderophore uptake transmembrane transporter activity"/>
    <property type="evidence" value="ECO:0007669"/>
    <property type="project" value="TreeGrafter"/>
</dbReference>
<evidence type="ECO:0000259" key="13">
    <source>
        <dbReference type="Pfam" id="PF07715"/>
    </source>
</evidence>
<evidence type="ECO:0000256" key="9">
    <source>
        <dbReference type="ARBA" id="ARBA00023237"/>
    </source>
</evidence>
<name>A0A3Q9IPY4_9BACT</name>
<evidence type="ECO:0000256" key="10">
    <source>
        <dbReference type="PROSITE-ProRule" id="PRU01360"/>
    </source>
</evidence>
<dbReference type="PANTHER" id="PTHR30069">
    <property type="entry name" value="TONB-DEPENDENT OUTER MEMBRANE RECEPTOR"/>
    <property type="match status" value="1"/>
</dbReference>
<keyword evidence="4 10" id="KW-0812">Transmembrane</keyword>
<keyword evidence="15" id="KW-1185">Reference proteome</keyword>
<comment type="subcellular location">
    <subcellularLocation>
        <location evidence="1 10">Cell outer membrane</location>
        <topology evidence="1 10">Multi-pass membrane protein</topology>
    </subcellularLocation>
</comment>